<dbReference type="GO" id="GO:1905706">
    <property type="term" value="P:regulation of mitochondrial ATP synthesis coupled proton transport"/>
    <property type="evidence" value="ECO:0007669"/>
    <property type="project" value="TreeGrafter"/>
</dbReference>
<dbReference type="AlphaFoldDB" id="A0A9Q1ETH3"/>
<keyword evidence="3" id="KW-0808">Transferase</keyword>
<dbReference type="InterPro" id="IPR029063">
    <property type="entry name" value="SAM-dependent_MTases_sf"/>
</dbReference>
<dbReference type="OrthoDB" id="66144at2759"/>
<dbReference type="PANTHER" id="PTHR13610">
    <property type="entry name" value="METHYLTRANSFERASE DOMAIN-CONTAINING PROTEIN"/>
    <property type="match status" value="1"/>
</dbReference>
<evidence type="ECO:0000256" key="1">
    <source>
        <dbReference type="ARBA" id="ARBA00010633"/>
    </source>
</evidence>
<dbReference type="Gene3D" id="3.40.50.150">
    <property type="entry name" value="Vaccinia Virus protein VP39"/>
    <property type="match status" value="1"/>
</dbReference>
<dbReference type="Proteomes" id="UP001152622">
    <property type="component" value="Chromosome 12"/>
</dbReference>
<keyword evidence="7" id="KW-1185">Reference proteome</keyword>
<dbReference type="GO" id="GO:0016279">
    <property type="term" value="F:protein-lysine N-methyltransferase activity"/>
    <property type="evidence" value="ECO:0007669"/>
    <property type="project" value="InterPro"/>
</dbReference>
<gene>
    <name evidence="6" type="ORF">SKAU_G00289280</name>
</gene>
<evidence type="ECO:0000256" key="3">
    <source>
        <dbReference type="ARBA" id="ARBA00022679"/>
    </source>
</evidence>
<accession>A0A9Q1ETH3</accession>
<dbReference type="EMBL" id="JAINUF010000012">
    <property type="protein sequence ID" value="KAJ8344735.1"/>
    <property type="molecule type" value="Genomic_DNA"/>
</dbReference>
<organism evidence="6 7">
    <name type="scientific">Synaphobranchus kaupii</name>
    <name type="common">Kaup's arrowtooth eel</name>
    <dbReference type="NCBI Taxonomy" id="118154"/>
    <lineage>
        <taxon>Eukaryota</taxon>
        <taxon>Metazoa</taxon>
        <taxon>Chordata</taxon>
        <taxon>Craniata</taxon>
        <taxon>Vertebrata</taxon>
        <taxon>Euteleostomi</taxon>
        <taxon>Actinopterygii</taxon>
        <taxon>Neopterygii</taxon>
        <taxon>Teleostei</taxon>
        <taxon>Anguilliformes</taxon>
        <taxon>Synaphobranchidae</taxon>
        <taxon>Synaphobranchus</taxon>
    </lineage>
</organism>
<evidence type="ECO:0000256" key="2">
    <source>
        <dbReference type="ARBA" id="ARBA00022603"/>
    </source>
</evidence>
<evidence type="ECO:0000313" key="7">
    <source>
        <dbReference type="Proteomes" id="UP001152622"/>
    </source>
</evidence>
<evidence type="ECO:0000313" key="6">
    <source>
        <dbReference type="EMBL" id="KAJ8344735.1"/>
    </source>
</evidence>
<comment type="caution">
    <text evidence="6">The sequence shown here is derived from an EMBL/GenBank/DDBJ whole genome shotgun (WGS) entry which is preliminary data.</text>
</comment>
<evidence type="ECO:0008006" key="8">
    <source>
        <dbReference type="Google" id="ProtNLM"/>
    </source>
</evidence>
<protein>
    <recommendedName>
        <fullName evidence="8">Protein FAM173A</fullName>
    </recommendedName>
</protein>
<dbReference type="InterPro" id="IPR026170">
    <property type="entry name" value="FAM173A/B"/>
</dbReference>
<keyword evidence="5" id="KW-0472">Membrane</keyword>
<feature type="transmembrane region" description="Helical" evidence="5">
    <location>
        <begin position="20"/>
        <end position="43"/>
    </location>
</feature>
<keyword evidence="2" id="KW-0489">Methyltransferase</keyword>
<proteinExistence type="inferred from homology"/>
<dbReference type="PANTHER" id="PTHR13610:SF5">
    <property type="entry name" value="ADENINE NUCLEOTIDE TRANSLOCASE LYSINE N-METHYLTRANSFERASE"/>
    <property type="match status" value="1"/>
</dbReference>
<keyword evidence="5" id="KW-0812">Transmembrane</keyword>
<dbReference type="SUPFAM" id="SSF53335">
    <property type="entry name" value="S-adenosyl-L-methionine-dependent methyltransferases"/>
    <property type="match status" value="1"/>
</dbReference>
<sequence>MDVDTPEEVLAEFKERRLGGWGVLQLAASTGLAVYAMWAGLIMPGFRRVPLKLQVPYLPASRKQVHNVMSLLKGRSGNIADLGSGDGRIVLEAYSQGFHPAVGYELNPWLVRLSYFHAWRSGHYGKVSYLQKDLWKVSLADCKNVTVFLAPSVLPLLQNKLLAELPEDALVVAGRFPFTDWTPCKVEGEGVDRAWAYHIQAQRQRAVPRQPAEGALSS</sequence>
<dbReference type="GO" id="GO:0005739">
    <property type="term" value="C:mitochondrion"/>
    <property type="evidence" value="ECO:0007669"/>
    <property type="project" value="TreeGrafter"/>
</dbReference>
<keyword evidence="5" id="KW-1133">Transmembrane helix</keyword>
<keyword evidence="4" id="KW-0949">S-adenosyl-L-methionine</keyword>
<name>A0A9Q1ETH3_SYNKA</name>
<evidence type="ECO:0000256" key="4">
    <source>
        <dbReference type="ARBA" id="ARBA00022691"/>
    </source>
</evidence>
<evidence type="ECO:0000256" key="5">
    <source>
        <dbReference type="SAM" id="Phobius"/>
    </source>
</evidence>
<reference evidence="6" key="1">
    <citation type="journal article" date="2023" name="Science">
        <title>Genome structures resolve the early diversification of teleost fishes.</title>
        <authorList>
            <person name="Parey E."/>
            <person name="Louis A."/>
            <person name="Montfort J."/>
            <person name="Bouchez O."/>
            <person name="Roques C."/>
            <person name="Iampietro C."/>
            <person name="Lluch J."/>
            <person name="Castinel A."/>
            <person name="Donnadieu C."/>
            <person name="Desvignes T."/>
            <person name="Floi Bucao C."/>
            <person name="Jouanno E."/>
            <person name="Wen M."/>
            <person name="Mejri S."/>
            <person name="Dirks R."/>
            <person name="Jansen H."/>
            <person name="Henkel C."/>
            <person name="Chen W.J."/>
            <person name="Zahm M."/>
            <person name="Cabau C."/>
            <person name="Klopp C."/>
            <person name="Thompson A.W."/>
            <person name="Robinson-Rechavi M."/>
            <person name="Braasch I."/>
            <person name="Lecointre G."/>
            <person name="Bobe J."/>
            <person name="Postlethwait J.H."/>
            <person name="Berthelot C."/>
            <person name="Roest Crollius H."/>
            <person name="Guiguen Y."/>
        </authorList>
    </citation>
    <scope>NUCLEOTIDE SEQUENCE</scope>
    <source>
        <strain evidence="6">WJC10195</strain>
    </source>
</reference>
<dbReference type="GO" id="GO:0032259">
    <property type="term" value="P:methylation"/>
    <property type="evidence" value="ECO:0007669"/>
    <property type="project" value="UniProtKB-KW"/>
</dbReference>
<comment type="similarity">
    <text evidence="1">Belongs to the ANT/ATPSC lysine N-methyltransferase family.</text>
</comment>